<feature type="domain" description="Helicase ATP-binding" evidence="5">
    <location>
        <begin position="1"/>
        <end position="109"/>
    </location>
</feature>
<dbReference type="GO" id="GO:0003676">
    <property type="term" value="F:nucleic acid binding"/>
    <property type="evidence" value="ECO:0007669"/>
    <property type="project" value="InterPro"/>
</dbReference>
<dbReference type="SUPFAM" id="SSF52540">
    <property type="entry name" value="P-loop containing nucleoside triphosphate hydrolases"/>
    <property type="match status" value="1"/>
</dbReference>
<evidence type="ECO:0000313" key="7">
    <source>
        <dbReference type="EMBL" id="KAI1717992.1"/>
    </source>
</evidence>
<evidence type="ECO:0000256" key="1">
    <source>
        <dbReference type="ARBA" id="ARBA00022741"/>
    </source>
</evidence>
<proteinExistence type="predicted"/>
<dbReference type="InterPro" id="IPR014001">
    <property type="entry name" value="Helicase_ATP-bd"/>
</dbReference>
<dbReference type="PROSITE" id="PS00039">
    <property type="entry name" value="DEAD_ATP_HELICASE"/>
    <property type="match status" value="1"/>
</dbReference>
<keyword evidence="1" id="KW-0547">Nucleotide-binding</keyword>
<comment type="caution">
    <text evidence="7">The sequence shown here is derived from an EMBL/GenBank/DDBJ whole genome shotgun (WGS) entry which is preliminary data.</text>
</comment>
<gene>
    <name evidence="7" type="ORF">DdX_06401</name>
</gene>
<protein>
    <submittedName>
        <fullName evidence="7">DEAD/DEAH box helicase domain-containing protein</fullName>
    </submittedName>
</protein>
<evidence type="ECO:0000259" key="6">
    <source>
        <dbReference type="PROSITE" id="PS51194"/>
    </source>
</evidence>
<dbReference type="Pfam" id="PF00271">
    <property type="entry name" value="Helicase_C"/>
    <property type="match status" value="1"/>
</dbReference>
<dbReference type="GO" id="GO:0003724">
    <property type="term" value="F:RNA helicase activity"/>
    <property type="evidence" value="ECO:0007669"/>
    <property type="project" value="TreeGrafter"/>
</dbReference>
<evidence type="ECO:0000256" key="4">
    <source>
        <dbReference type="ARBA" id="ARBA00022840"/>
    </source>
</evidence>
<dbReference type="InterPro" id="IPR050079">
    <property type="entry name" value="DEAD_box_RNA_helicase"/>
</dbReference>
<dbReference type="PROSITE" id="PS51194">
    <property type="entry name" value="HELICASE_CTER"/>
    <property type="match status" value="1"/>
</dbReference>
<dbReference type="AlphaFoldDB" id="A0AAD4N740"/>
<dbReference type="InterPro" id="IPR027417">
    <property type="entry name" value="P-loop_NTPase"/>
</dbReference>
<keyword evidence="8" id="KW-1185">Reference proteome</keyword>
<sequence length="294" mass="33068">MRTFSSSSSTCGLDIKAQEAALRLSPDVVIATPGRLIDHLHHSPNFSLADIEVLVLDEADRLLEEGFADQMKELIRMCAINRQTMLFSATMTDKVEDLAKMSLKKPVRLFINENTDTAKNLRQEYIRIRKGKEDDREATVAALVTRSFPDHTIVFVRTKKDCERLNNVLCRLGVKAGQLHGGLPQSERVKALQDFKDEKLDILCSTDLAARGLDVDGVMTVINMHMPTELSRYIHRVGRTARAGKVGRSISLVAEQERSILKQIIKMNTRPIKQRVIDAEVISSLKQSIDEMTQ</sequence>
<dbReference type="GO" id="GO:0005829">
    <property type="term" value="C:cytosol"/>
    <property type="evidence" value="ECO:0007669"/>
    <property type="project" value="TreeGrafter"/>
</dbReference>
<dbReference type="EMBL" id="JAKKPZ010000008">
    <property type="protein sequence ID" value="KAI1717992.1"/>
    <property type="molecule type" value="Genomic_DNA"/>
</dbReference>
<evidence type="ECO:0000259" key="5">
    <source>
        <dbReference type="PROSITE" id="PS51192"/>
    </source>
</evidence>
<reference evidence="7" key="1">
    <citation type="submission" date="2022-01" db="EMBL/GenBank/DDBJ databases">
        <title>Genome Sequence Resource for Two Populations of Ditylenchus destructor, the Migratory Endoparasitic Phytonematode.</title>
        <authorList>
            <person name="Zhang H."/>
            <person name="Lin R."/>
            <person name="Xie B."/>
        </authorList>
    </citation>
    <scope>NUCLEOTIDE SEQUENCE</scope>
    <source>
        <strain evidence="7">BazhouSP</strain>
    </source>
</reference>
<keyword evidence="3 7" id="KW-0347">Helicase</keyword>
<evidence type="ECO:0000256" key="3">
    <source>
        <dbReference type="ARBA" id="ARBA00022806"/>
    </source>
</evidence>
<dbReference type="InterPro" id="IPR000629">
    <property type="entry name" value="RNA-helicase_DEAD-box_CS"/>
</dbReference>
<keyword evidence="2" id="KW-0378">Hydrolase</keyword>
<accession>A0AAD4N740</accession>
<dbReference type="Gene3D" id="3.40.50.300">
    <property type="entry name" value="P-loop containing nucleotide triphosphate hydrolases"/>
    <property type="match status" value="2"/>
</dbReference>
<dbReference type="GO" id="GO:0043186">
    <property type="term" value="C:P granule"/>
    <property type="evidence" value="ECO:0007669"/>
    <property type="project" value="UniProtKB-ARBA"/>
</dbReference>
<evidence type="ECO:0000313" key="8">
    <source>
        <dbReference type="Proteomes" id="UP001201812"/>
    </source>
</evidence>
<dbReference type="GO" id="GO:0016787">
    <property type="term" value="F:hydrolase activity"/>
    <property type="evidence" value="ECO:0007669"/>
    <property type="project" value="UniProtKB-KW"/>
</dbReference>
<organism evidence="7 8">
    <name type="scientific">Ditylenchus destructor</name>
    <dbReference type="NCBI Taxonomy" id="166010"/>
    <lineage>
        <taxon>Eukaryota</taxon>
        <taxon>Metazoa</taxon>
        <taxon>Ecdysozoa</taxon>
        <taxon>Nematoda</taxon>
        <taxon>Chromadorea</taxon>
        <taxon>Rhabditida</taxon>
        <taxon>Tylenchina</taxon>
        <taxon>Tylenchomorpha</taxon>
        <taxon>Sphaerularioidea</taxon>
        <taxon>Anguinidae</taxon>
        <taxon>Anguininae</taxon>
        <taxon>Ditylenchus</taxon>
    </lineage>
</organism>
<keyword evidence="4" id="KW-0067">ATP-binding</keyword>
<dbReference type="CDD" id="cd18787">
    <property type="entry name" value="SF2_C_DEAD"/>
    <property type="match status" value="1"/>
</dbReference>
<feature type="domain" description="Helicase C-terminal" evidence="6">
    <location>
        <begin position="120"/>
        <end position="283"/>
    </location>
</feature>
<name>A0AAD4N740_9BILA</name>
<dbReference type="PANTHER" id="PTHR47959">
    <property type="entry name" value="ATP-DEPENDENT RNA HELICASE RHLE-RELATED"/>
    <property type="match status" value="1"/>
</dbReference>
<dbReference type="PANTHER" id="PTHR47959:SF1">
    <property type="entry name" value="ATP-DEPENDENT RNA HELICASE DBPA"/>
    <property type="match status" value="1"/>
</dbReference>
<dbReference type="SMART" id="SM00490">
    <property type="entry name" value="HELICc"/>
    <property type="match status" value="1"/>
</dbReference>
<evidence type="ECO:0000256" key="2">
    <source>
        <dbReference type="ARBA" id="ARBA00022801"/>
    </source>
</evidence>
<dbReference type="InterPro" id="IPR001650">
    <property type="entry name" value="Helicase_C-like"/>
</dbReference>
<dbReference type="Pfam" id="PF00270">
    <property type="entry name" value="DEAD"/>
    <property type="match status" value="1"/>
</dbReference>
<dbReference type="InterPro" id="IPR011545">
    <property type="entry name" value="DEAD/DEAH_box_helicase_dom"/>
</dbReference>
<dbReference type="GO" id="GO:0005524">
    <property type="term" value="F:ATP binding"/>
    <property type="evidence" value="ECO:0007669"/>
    <property type="project" value="UniProtKB-KW"/>
</dbReference>
<dbReference type="PROSITE" id="PS51192">
    <property type="entry name" value="HELICASE_ATP_BIND_1"/>
    <property type="match status" value="1"/>
</dbReference>
<dbReference type="Proteomes" id="UP001201812">
    <property type="component" value="Unassembled WGS sequence"/>
</dbReference>